<sequence>MKTDRAITICLLHVLREYSDENHILPMQEIRQKMQLLYHIQPDRRTIYSSIALLLDLGYDISTFEDNKIGYYLQSRTFEQSEILLLTDAVYAFPFISNKQSSDLISKLQKQLSMHQRKKYAHLKVVRSSRKSDNRQVFLNIEVLDEAIQDKKQVSFSYLKYDINKTLKKRREKPYIVNPYDMVYMNEHYYLICNLSGKLNTSLYRIDHMKDVVIQSSSWDKEYERKEDAMDAVYAFSGKPESITMRCDNIILDDVIDRFGTNIFIRKTSDTEFEFTVHAPPRGMKFWALQYLQYAEVLSPIWLKDQITSSILQNKYITSNTQ</sequence>
<evidence type="ECO:0000313" key="3">
    <source>
        <dbReference type="Proteomes" id="UP000284731"/>
    </source>
</evidence>
<accession>A0A412PCP2</accession>
<dbReference type="InterPro" id="IPR051534">
    <property type="entry name" value="CBASS_pafABC_assoc_protein"/>
</dbReference>
<dbReference type="EMBL" id="QRWX01000003">
    <property type="protein sequence ID" value="RGT54962.1"/>
    <property type="molecule type" value="Genomic_DNA"/>
</dbReference>
<feature type="domain" description="WYL" evidence="1">
    <location>
        <begin position="141"/>
        <end position="213"/>
    </location>
</feature>
<comment type="caution">
    <text evidence="2">The sequence shown here is derived from an EMBL/GenBank/DDBJ whole genome shotgun (WGS) entry which is preliminary data.</text>
</comment>
<dbReference type="Proteomes" id="UP000284731">
    <property type="component" value="Unassembled WGS sequence"/>
</dbReference>
<dbReference type="PANTHER" id="PTHR34580">
    <property type="match status" value="1"/>
</dbReference>
<dbReference type="PROSITE" id="PS52050">
    <property type="entry name" value="WYL"/>
    <property type="match status" value="1"/>
</dbReference>
<dbReference type="RefSeq" id="WP_118765019.1">
    <property type="nucleotide sequence ID" value="NZ_CABJCF010000003.1"/>
</dbReference>
<organism evidence="2 3">
    <name type="scientific">Solobacterium moorei</name>
    <dbReference type="NCBI Taxonomy" id="102148"/>
    <lineage>
        <taxon>Bacteria</taxon>
        <taxon>Bacillati</taxon>
        <taxon>Bacillota</taxon>
        <taxon>Erysipelotrichia</taxon>
        <taxon>Erysipelotrichales</taxon>
        <taxon>Erysipelotrichaceae</taxon>
        <taxon>Solobacterium</taxon>
    </lineage>
</organism>
<proteinExistence type="predicted"/>
<dbReference type="Pfam" id="PF13280">
    <property type="entry name" value="WYL"/>
    <property type="match status" value="1"/>
</dbReference>
<evidence type="ECO:0000259" key="1">
    <source>
        <dbReference type="Pfam" id="PF13280"/>
    </source>
</evidence>
<dbReference type="PANTHER" id="PTHR34580:SF1">
    <property type="entry name" value="PROTEIN PAFC"/>
    <property type="match status" value="1"/>
</dbReference>
<reference evidence="2 3" key="1">
    <citation type="submission" date="2018-08" db="EMBL/GenBank/DDBJ databases">
        <title>A genome reference for cultivated species of the human gut microbiota.</title>
        <authorList>
            <person name="Zou Y."/>
            <person name="Xue W."/>
            <person name="Luo G."/>
        </authorList>
    </citation>
    <scope>NUCLEOTIDE SEQUENCE [LARGE SCALE GENOMIC DNA]</scope>
    <source>
        <strain evidence="2 3">AF18-46</strain>
    </source>
</reference>
<dbReference type="AlphaFoldDB" id="A0A412PCP2"/>
<gene>
    <name evidence="2" type="ORF">DWX20_07275</name>
</gene>
<name>A0A412PCP2_9FIRM</name>
<evidence type="ECO:0000313" key="2">
    <source>
        <dbReference type="EMBL" id="RGT54962.1"/>
    </source>
</evidence>
<dbReference type="InterPro" id="IPR026881">
    <property type="entry name" value="WYL_dom"/>
</dbReference>
<protein>
    <submittedName>
        <fullName evidence="2">WYL domain-containing protein</fullName>
    </submittedName>
</protein>